<gene>
    <name evidence="2" type="ordered locus">Dda3937_04403</name>
</gene>
<evidence type="ECO:0000256" key="1">
    <source>
        <dbReference type="SAM" id="MobiDB-lite"/>
    </source>
</evidence>
<dbReference type="HOGENOM" id="CLU_2301332_0_0_6"/>
<sequence length="100" mass="11228">MLFRCPNRLKVQFCFYWYLIPALMSTSGSHTVAVCGVFYPSHSRLKSGGKRFDDVDERGRLPARFFRLFLRLPGPHAHEDEFTPAIPSGSPHSAADCSAP</sequence>
<accession>E0SG92</accession>
<protein>
    <submittedName>
        <fullName evidence="2">Uncharacterized protein</fullName>
    </submittedName>
</protein>
<evidence type="ECO:0000313" key="2">
    <source>
        <dbReference type="EMBL" id="ADN00060.1"/>
    </source>
</evidence>
<reference evidence="2 3" key="1">
    <citation type="journal article" date="2011" name="J. Bacteriol.">
        <title>Genome sequence of the plant-pathogenic bacterium Dickeya dadantii 3937.</title>
        <authorList>
            <person name="Glasner J.D."/>
            <person name="Yang C.H."/>
            <person name="Reverchon S."/>
            <person name="Hugouvieux-Cotte-Pattat N."/>
            <person name="Condemine G."/>
            <person name="Bohin J.P."/>
            <person name="Van Gijsegem F."/>
            <person name="Yang S."/>
            <person name="Franza T."/>
            <person name="Expert D."/>
            <person name="Plunkett G. III"/>
            <person name="San Francisco M.J."/>
            <person name="Charkowski A.O."/>
            <person name="Py B."/>
            <person name="Bell K."/>
            <person name="Rauscher L."/>
            <person name="Rodriguez-Palenzuela P."/>
            <person name="Toussaint A."/>
            <person name="Holeva M.C."/>
            <person name="He S.Y."/>
            <person name="Douet V."/>
            <person name="Boccara M."/>
            <person name="Blanco C."/>
            <person name="Toth I."/>
            <person name="Anderson B.D."/>
            <person name="Biehl B.S."/>
            <person name="Mau B."/>
            <person name="Flynn S.M."/>
            <person name="Barras F."/>
            <person name="Lindeberg M."/>
            <person name="Birch P.R."/>
            <person name="Tsuyumu S."/>
            <person name="Shi X."/>
            <person name="Hibbing M."/>
            <person name="Yap M.N."/>
            <person name="Carpentier M."/>
            <person name="Dassa E."/>
            <person name="Umehara M."/>
            <person name="Kim J.F."/>
            <person name="Rusch M."/>
            <person name="Soni P."/>
            <person name="Mayhew G.F."/>
            <person name="Fouts D.E."/>
            <person name="Gill S.R."/>
            <person name="Blattner F.R."/>
            <person name="Keen N.T."/>
            <person name="Perna N.T."/>
        </authorList>
    </citation>
    <scope>NUCLEOTIDE SEQUENCE [LARGE SCALE GENOMIC DNA]</scope>
    <source>
        <strain evidence="2 3">3937</strain>
    </source>
</reference>
<evidence type="ECO:0000313" key="3">
    <source>
        <dbReference type="Proteomes" id="UP000006859"/>
    </source>
</evidence>
<dbReference type="EMBL" id="CP002038">
    <property type="protein sequence ID" value="ADN00060.1"/>
    <property type="molecule type" value="Genomic_DNA"/>
</dbReference>
<dbReference type="Proteomes" id="UP000006859">
    <property type="component" value="Chromosome"/>
</dbReference>
<proteinExistence type="predicted"/>
<keyword evidence="3" id="KW-1185">Reference proteome</keyword>
<name>E0SG92_DICD3</name>
<feature type="region of interest" description="Disordered" evidence="1">
    <location>
        <begin position="80"/>
        <end position="100"/>
    </location>
</feature>
<organism evidence="2 3">
    <name type="scientific">Dickeya dadantii (strain 3937)</name>
    <name type="common">Erwinia chrysanthemi (strain 3937)</name>
    <dbReference type="NCBI Taxonomy" id="198628"/>
    <lineage>
        <taxon>Bacteria</taxon>
        <taxon>Pseudomonadati</taxon>
        <taxon>Pseudomonadota</taxon>
        <taxon>Gammaproteobacteria</taxon>
        <taxon>Enterobacterales</taxon>
        <taxon>Pectobacteriaceae</taxon>
        <taxon>Dickeya</taxon>
    </lineage>
</organism>
<dbReference type="KEGG" id="ddd:Dda3937_04403"/>
<dbReference type="AlphaFoldDB" id="E0SG92"/>
<dbReference type="STRING" id="198628.Dda3937_04403"/>